<gene>
    <name evidence="5" type="primary">typA</name>
    <name evidence="3" type="synonym">bipA</name>
    <name evidence="5" type="ORF">I6N96_00480</name>
</gene>
<dbReference type="InterPro" id="IPR047043">
    <property type="entry name" value="BipA_III"/>
</dbReference>
<dbReference type="CDD" id="cd01891">
    <property type="entry name" value="TypA_BipA"/>
    <property type="match status" value="1"/>
</dbReference>
<dbReference type="CDD" id="cd16263">
    <property type="entry name" value="BipA_III"/>
    <property type="match status" value="1"/>
</dbReference>
<dbReference type="SUPFAM" id="SSF52540">
    <property type="entry name" value="P-loop containing nucleoside triphosphate hydrolases"/>
    <property type="match status" value="1"/>
</dbReference>
<comment type="subcellular location">
    <subcellularLocation>
        <location evidence="3">Cytoplasm</location>
    </subcellularLocation>
    <text evidence="3">Binds to ribosomes.</text>
</comment>
<dbReference type="Pfam" id="PF00679">
    <property type="entry name" value="EFG_C"/>
    <property type="match status" value="1"/>
</dbReference>
<dbReference type="InterPro" id="IPR005225">
    <property type="entry name" value="Small_GTP-bd"/>
</dbReference>
<keyword evidence="1 3" id="KW-0547">Nucleotide-binding</keyword>
<dbReference type="Proteomes" id="UP000673375">
    <property type="component" value="Unassembled WGS sequence"/>
</dbReference>
<dbReference type="InterPro" id="IPR027417">
    <property type="entry name" value="P-loop_NTPase"/>
</dbReference>
<dbReference type="Pfam" id="PF00009">
    <property type="entry name" value="GTP_EFTU"/>
    <property type="match status" value="1"/>
</dbReference>
<feature type="binding site" evidence="3">
    <location>
        <begin position="18"/>
        <end position="23"/>
    </location>
    <ligand>
        <name>GTP</name>
        <dbReference type="ChEBI" id="CHEBI:37565"/>
    </ligand>
</feature>
<comment type="subunit">
    <text evidence="3">Monomer.</text>
</comment>
<dbReference type="InterPro" id="IPR035651">
    <property type="entry name" value="BipA_V"/>
</dbReference>
<evidence type="ECO:0000256" key="1">
    <source>
        <dbReference type="ARBA" id="ARBA00022741"/>
    </source>
</evidence>
<name>A0ABS4CE48_9ENTE</name>
<dbReference type="Gene3D" id="2.40.50.250">
    <property type="entry name" value="bipa protein"/>
    <property type="match status" value="1"/>
</dbReference>
<dbReference type="InterPro" id="IPR006298">
    <property type="entry name" value="BipA"/>
</dbReference>
<comment type="function">
    <text evidence="3">A 50S ribosomal subunit assembly protein with GTPase activity, required for 50S subunit assembly at low temperatures, may also play a role in translation. Binds GTP and analogs. Binds the 70S ribosome between the 30S and 50S subunits, in a similar position as ribosome-bound EF-G; it contacts a number of ribosomal proteins, both rRNAs and the A-site tRNA.</text>
</comment>
<dbReference type="InterPro" id="IPR009000">
    <property type="entry name" value="Transl_B-barrel_sf"/>
</dbReference>
<dbReference type="RefSeq" id="WP_209555541.1">
    <property type="nucleotide sequence ID" value="NZ_JAEDXU010000001.1"/>
</dbReference>
<dbReference type="NCBIfam" id="TIGR00231">
    <property type="entry name" value="small_GTP"/>
    <property type="match status" value="1"/>
</dbReference>
<evidence type="ECO:0000313" key="5">
    <source>
        <dbReference type="EMBL" id="MBP1044736.1"/>
    </source>
</evidence>
<keyword evidence="3" id="KW-0690">Ribosome biogenesis</keyword>
<proteinExistence type="inferred from homology"/>
<dbReference type="EC" id="3.6.5.-" evidence="3"/>
<dbReference type="InterPro" id="IPR035647">
    <property type="entry name" value="EFG_III/V"/>
</dbReference>
<dbReference type="EMBL" id="JAEDXU010000001">
    <property type="protein sequence ID" value="MBP1044736.1"/>
    <property type="molecule type" value="Genomic_DNA"/>
</dbReference>
<feature type="binding site" evidence="3">
    <location>
        <begin position="131"/>
        <end position="134"/>
    </location>
    <ligand>
        <name>GTP</name>
        <dbReference type="ChEBI" id="CHEBI:37565"/>
    </ligand>
</feature>
<dbReference type="InterPro" id="IPR042116">
    <property type="entry name" value="TypA/BipA_C"/>
</dbReference>
<dbReference type="PANTHER" id="PTHR42908">
    <property type="entry name" value="TRANSLATION ELONGATION FACTOR-RELATED"/>
    <property type="match status" value="1"/>
</dbReference>
<comment type="caution">
    <text evidence="5">The sequence shown here is derived from an EMBL/GenBank/DDBJ whole genome shotgun (WGS) entry which is preliminary data.</text>
</comment>
<dbReference type="PRINTS" id="PR00315">
    <property type="entry name" value="ELONGATNFCT"/>
</dbReference>
<dbReference type="CDD" id="cd03710">
    <property type="entry name" value="BipA_TypA_C"/>
    <property type="match status" value="1"/>
</dbReference>
<comment type="catalytic activity">
    <reaction evidence="3">
        <text>GTP + H2O = GDP + phosphate + H(+)</text>
        <dbReference type="Rhea" id="RHEA:19669"/>
        <dbReference type="ChEBI" id="CHEBI:15377"/>
        <dbReference type="ChEBI" id="CHEBI:15378"/>
        <dbReference type="ChEBI" id="CHEBI:37565"/>
        <dbReference type="ChEBI" id="CHEBI:43474"/>
        <dbReference type="ChEBI" id="CHEBI:58189"/>
    </reaction>
</comment>
<dbReference type="PROSITE" id="PS51722">
    <property type="entry name" value="G_TR_2"/>
    <property type="match status" value="1"/>
</dbReference>
<evidence type="ECO:0000256" key="3">
    <source>
        <dbReference type="HAMAP-Rule" id="MF_00849"/>
    </source>
</evidence>
<keyword evidence="3" id="KW-0963">Cytoplasm</keyword>
<evidence type="ECO:0000259" key="4">
    <source>
        <dbReference type="PROSITE" id="PS51722"/>
    </source>
</evidence>
<sequence length="613" mass="68769">MVNYRNDIRNVAIIAHVDHGKTTLVDELLKQSDTLDGHTQLQERAMDSNAIEKERGITILAKNTAVDYQGTRVNIMDTPGHADFGGEVERIMKMVDGVLLVVDAYEGTMPQTRFVLKKALEQHLTPIVVVNKIDKPSARPEHVVDEVLELFIELGADEDQLEFPVIYTSAINGTSSLSDDPANQEKTMSPIFDTIIEHIPAPVDNSDEPLQFQVSLLDYNDYVGRIGIGRVFRGSVKVGDQVALMKLDGSVKKFRVTKLFGFFGLQRLEIQEAKAGDLIAVSGMEDIFVGETVTPVDHQDGLPILHIDEPTLQMTFLVNNSPFAGREGKFVTSRKIEERLMSQLQTDVSLRVDPTDSPDAWTVSGRGELHLSILIENMRREGYELQVSRPEVIEREIEGVKCEPFERVQIDTPEEYMGSIIESLSQRKGEMQDMIHTGNGQIRLIFLAPARGLIGYTTEFLSMTRGYGIMHHTFDQYLPMIQGTIGGRHQGALVSIDTGKATTYSIMSIEERGTVFVEPGTEVYEGMIIGENNRDNDLTVNITKAKQMTNVRSANKDQTSVIKRPKLLTLEESLEFLNEDEYCEVTPESIRLRKQILNKNEREKASKKKKKAD</sequence>
<dbReference type="InterPro" id="IPR047041">
    <property type="entry name" value="BipA_GTP-bd_dom"/>
</dbReference>
<dbReference type="Pfam" id="PF03144">
    <property type="entry name" value="GTP_EFTU_D2"/>
    <property type="match status" value="1"/>
</dbReference>
<keyword evidence="3" id="KW-0694">RNA-binding</keyword>
<dbReference type="InterPro" id="IPR048876">
    <property type="entry name" value="BipA_C"/>
</dbReference>
<dbReference type="Gene3D" id="3.40.50.300">
    <property type="entry name" value="P-loop containing nucleotide triphosphate hydrolases"/>
    <property type="match status" value="1"/>
</dbReference>
<dbReference type="Pfam" id="PF21018">
    <property type="entry name" value="BipA_C"/>
    <property type="match status" value="1"/>
</dbReference>
<feature type="domain" description="Tr-type G" evidence="4">
    <location>
        <begin position="6"/>
        <end position="203"/>
    </location>
</feature>
<dbReference type="HAMAP" id="MF_00849">
    <property type="entry name" value="BipA"/>
    <property type="match status" value="1"/>
</dbReference>
<reference evidence="5 6" key="1">
    <citation type="submission" date="2020-12" db="EMBL/GenBank/DDBJ databases">
        <title>Vagococcus allomyrinae sp. nov. and Enterococcus lavae sp. nov., isolated from the larvae of Allomyrina dichotoma.</title>
        <authorList>
            <person name="Lee S.D."/>
        </authorList>
    </citation>
    <scope>NUCLEOTIDE SEQUENCE [LARGE SCALE GENOMIC DNA]</scope>
    <source>
        <strain evidence="5 6">BWM-S5</strain>
    </source>
</reference>
<dbReference type="CDD" id="cd03691">
    <property type="entry name" value="BipA_TypA_II"/>
    <property type="match status" value="1"/>
</dbReference>
<dbReference type="Gene3D" id="3.30.70.240">
    <property type="match status" value="1"/>
</dbReference>
<evidence type="ECO:0000256" key="2">
    <source>
        <dbReference type="ARBA" id="ARBA00023134"/>
    </source>
</evidence>
<dbReference type="InterPro" id="IPR004161">
    <property type="entry name" value="EFTu-like_2"/>
</dbReference>
<evidence type="ECO:0000313" key="6">
    <source>
        <dbReference type="Proteomes" id="UP000673375"/>
    </source>
</evidence>
<keyword evidence="3" id="KW-0699">rRNA-binding</keyword>
<keyword evidence="6" id="KW-1185">Reference proteome</keyword>
<dbReference type="InterPro" id="IPR000795">
    <property type="entry name" value="T_Tr_GTP-bd_dom"/>
</dbReference>
<dbReference type="SUPFAM" id="SSF50447">
    <property type="entry name" value="Translation proteins"/>
    <property type="match status" value="1"/>
</dbReference>
<dbReference type="PROSITE" id="PS00301">
    <property type="entry name" value="G_TR_1"/>
    <property type="match status" value="1"/>
</dbReference>
<accession>A0ABS4CE48</accession>
<keyword evidence="3" id="KW-0820">tRNA-binding</keyword>
<dbReference type="SMART" id="SM00838">
    <property type="entry name" value="EFG_C"/>
    <property type="match status" value="1"/>
</dbReference>
<organism evidence="5 6">
    <name type="scientific">Enterococcus larvae</name>
    <dbReference type="NCBI Taxonomy" id="2794352"/>
    <lineage>
        <taxon>Bacteria</taxon>
        <taxon>Bacillati</taxon>
        <taxon>Bacillota</taxon>
        <taxon>Bacilli</taxon>
        <taxon>Lactobacillales</taxon>
        <taxon>Enterococcaceae</taxon>
        <taxon>Enterococcus</taxon>
    </lineage>
</organism>
<comment type="similarity">
    <text evidence="3">Belongs to the TRAFAC class translation factor GTPase superfamily. Classic translation factor GTPase family. BipA subfamily.</text>
</comment>
<keyword evidence="2 3" id="KW-0342">GTP-binding</keyword>
<dbReference type="Gene3D" id="2.40.30.10">
    <property type="entry name" value="Translation factors"/>
    <property type="match status" value="1"/>
</dbReference>
<keyword evidence="3" id="KW-0378">Hydrolase</keyword>
<dbReference type="InterPro" id="IPR000640">
    <property type="entry name" value="EFG_V-like"/>
</dbReference>
<dbReference type="SUPFAM" id="SSF54980">
    <property type="entry name" value="EF-G C-terminal domain-like"/>
    <property type="match status" value="2"/>
</dbReference>
<dbReference type="InterPro" id="IPR047042">
    <property type="entry name" value="BipA_II"/>
</dbReference>
<dbReference type="Gene3D" id="3.30.70.870">
    <property type="entry name" value="Elongation Factor G (Translational Gtpase), domain 3"/>
    <property type="match status" value="1"/>
</dbReference>
<dbReference type="PANTHER" id="PTHR42908:SF8">
    <property type="entry name" value="TR-TYPE G DOMAIN-CONTAINING PROTEIN"/>
    <property type="match status" value="1"/>
</dbReference>
<dbReference type="InterPro" id="IPR031157">
    <property type="entry name" value="G_TR_CS"/>
</dbReference>
<protein>
    <recommendedName>
        <fullName evidence="3">Large ribosomal subunit assembly factor BipA</fullName>
        <ecNumber evidence="3">3.6.5.-</ecNumber>
    </recommendedName>
    <alternativeName>
        <fullName evidence="3">GTP-binding protein BipA</fullName>
    </alternativeName>
</protein>
<dbReference type="NCBIfam" id="TIGR01394">
    <property type="entry name" value="TypA_BipA"/>
    <property type="match status" value="1"/>
</dbReference>